<feature type="domain" description="PLAT" evidence="3">
    <location>
        <begin position="253"/>
        <end position="363"/>
    </location>
</feature>
<dbReference type="InterPro" id="IPR037213">
    <property type="entry name" value="Run_dom_sf"/>
</dbReference>
<name>A0ABD6E3R2_9BILA</name>
<keyword evidence="6" id="KW-1185">Reference proteome</keyword>
<evidence type="ECO:0000313" key="6">
    <source>
        <dbReference type="Proteomes" id="UP001608902"/>
    </source>
</evidence>
<dbReference type="Gene3D" id="2.60.60.20">
    <property type="entry name" value="PLAT/LH2 domain"/>
    <property type="match status" value="1"/>
</dbReference>
<feature type="region of interest" description="Disordered" evidence="2">
    <location>
        <begin position="130"/>
        <end position="153"/>
    </location>
</feature>
<gene>
    <name evidence="5" type="ORF">AB6A40_001172</name>
</gene>
<comment type="caution">
    <text evidence="5">The sequence shown here is derived from an EMBL/GenBank/DDBJ whole genome shotgun (WGS) entry which is preliminary data.</text>
</comment>
<dbReference type="AlphaFoldDB" id="A0ABD6E3R2"/>
<feature type="domain" description="RUN" evidence="4">
    <location>
        <begin position="1"/>
        <end position="248"/>
    </location>
</feature>
<dbReference type="InterPro" id="IPR001024">
    <property type="entry name" value="PLAT/LH2_dom"/>
</dbReference>
<dbReference type="InterPro" id="IPR047278">
    <property type="entry name" value="DEN5A/B"/>
</dbReference>
<evidence type="ECO:0000259" key="4">
    <source>
        <dbReference type="PROSITE" id="PS50826"/>
    </source>
</evidence>
<feature type="region of interest" description="Disordered" evidence="2">
    <location>
        <begin position="1"/>
        <end position="30"/>
    </location>
</feature>
<feature type="compositionally biased region" description="Basic residues" evidence="2">
    <location>
        <begin position="389"/>
        <end position="399"/>
    </location>
</feature>
<evidence type="ECO:0000256" key="1">
    <source>
        <dbReference type="PROSITE-ProRule" id="PRU00152"/>
    </source>
</evidence>
<proteinExistence type="predicted"/>
<dbReference type="SMART" id="SM00593">
    <property type="entry name" value="RUN"/>
    <property type="match status" value="2"/>
</dbReference>
<feature type="region of interest" description="Disordered" evidence="2">
    <location>
        <begin position="373"/>
        <end position="415"/>
    </location>
</feature>
<feature type="compositionally biased region" description="Low complexity" evidence="2">
    <location>
        <begin position="400"/>
        <end position="409"/>
    </location>
</feature>
<reference evidence="5 6" key="1">
    <citation type="submission" date="2024-08" db="EMBL/GenBank/DDBJ databases">
        <title>Gnathostoma spinigerum genome.</title>
        <authorList>
            <person name="Gonzalez-Bertolin B."/>
            <person name="Monzon S."/>
            <person name="Zaballos A."/>
            <person name="Jimenez P."/>
            <person name="Dekumyoy P."/>
            <person name="Varona S."/>
            <person name="Cuesta I."/>
            <person name="Sumanam S."/>
            <person name="Adisakwattana P."/>
            <person name="Gasser R.B."/>
            <person name="Hernandez-Gonzalez A."/>
            <person name="Young N.D."/>
            <person name="Perteguer M.J."/>
        </authorList>
    </citation>
    <scope>NUCLEOTIDE SEQUENCE [LARGE SCALE GENOMIC DNA]</scope>
    <source>
        <strain evidence="5">AL3</strain>
        <tissue evidence="5">Liver</tissue>
    </source>
</reference>
<evidence type="ECO:0000259" key="3">
    <source>
        <dbReference type="PROSITE" id="PS50095"/>
    </source>
</evidence>
<dbReference type="Proteomes" id="UP001608902">
    <property type="component" value="Unassembled WGS sequence"/>
</dbReference>
<dbReference type="InterPro" id="IPR036392">
    <property type="entry name" value="PLAT/LH2_dom_sf"/>
</dbReference>
<dbReference type="PROSITE" id="PS50095">
    <property type="entry name" value="PLAT"/>
    <property type="match status" value="1"/>
</dbReference>
<dbReference type="SUPFAM" id="SSF49723">
    <property type="entry name" value="Lipase/lipooxygenase domain (PLAT/LH2 domain)"/>
    <property type="match status" value="1"/>
</dbReference>
<dbReference type="Pfam" id="PF02759">
    <property type="entry name" value="RUN"/>
    <property type="match status" value="2"/>
</dbReference>
<comment type="caution">
    <text evidence="1">Lacks conserved residue(s) required for the propagation of feature annotation.</text>
</comment>
<organism evidence="5 6">
    <name type="scientific">Gnathostoma spinigerum</name>
    <dbReference type="NCBI Taxonomy" id="75299"/>
    <lineage>
        <taxon>Eukaryota</taxon>
        <taxon>Metazoa</taxon>
        <taxon>Ecdysozoa</taxon>
        <taxon>Nematoda</taxon>
        <taxon>Chromadorea</taxon>
        <taxon>Rhabditida</taxon>
        <taxon>Spirurina</taxon>
        <taxon>Gnathostomatomorpha</taxon>
        <taxon>Gnathostomatoidea</taxon>
        <taxon>Gnathostomatidae</taxon>
        <taxon>Gnathostoma</taxon>
    </lineage>
</organism>
<dbReference type="InterPro" id="IPR004012">
    <property type="entry name" value="Run_dom"/>
</dbReference>
<dbReference type="PANTHER" id="PTHR46070:SF1">
    <property type="entry name" value="PINSTRIPE, ISOFORM A"/>
    <property type="match status" value="1"/>
</dbReference>
<feature type="compositionally biased region" description="Polar residues" evidence="2">
    <location>
        <begin position="373"/>
        <end position="384"/>
    </location>
</feature>
<protein>
    <submittedName>
        <fullName evidence="5">Uncharacterized protein</fullName>
    </submittedName>
</protein>
<dbReference type="Pfam" id="PF01477">
    <property type="entry name" value="PLAT"/>
    <property type="match status" value="1"/>
</dbReference>
<dbReference type="PROSITE" id="PS50826">
    <property type="entry name" value="RUN"/>
    <property type="match status" value="2"/>
</dbReference>
<evidence type="ECO:0000256" key="2">
    <source>
        <dbReference type="SAM" id="MobiDB-lite"/>
    </source>
</evidence>
<feature type="compositionally biased region" description="Acidic residues" evidence="2">
    <location>
        <begin position="7"/>
        <end position="24"/>
    </location>
</feature>
<dbReference type="Gene3D" id="1.20.58.900">
    <property type="match status" value="2"/>
</dbReference>
<dbReference type="SUPFAM" id="SSF140741">
    <property type="entry name" value="RUN domain-like"/>
    <property type="match status" value="2"/>
</dbReference>
<dbReference type="EMBL" id="JBGFUD010000406">
    <property type="protein sequence ID" value="MFH4974463.1"/>
    <property type="molecule type" value="Genomic_DNA"/>
</dbReference>
<dbReference type="PANTHER" id="PTHR46070">
    <property type="entry name" value="PINSTRIPE, ISOFORM A"/>
    <property type="match status" value="1"/>
</dbReference>
<feature type="domain" description="RUN" evidence="4">
    <location>
        <begin position="450"/>
        <end position="603"/>
    </location>
</feature>
<accession>A0ABD6E3R2</accession>
<sequence length="610" mass="69542">MDGLNLDIDDGDNVDEDDEDEEQENVNAVQEDSAAITEMVQSFQKEFNDPSLPAWSFSILRAANYLCEKITSTSSQPSPKIMSRMKFLVSKNSPNESKLNDNGNIRFPSRSMKKAVSLSDFAPYWTGSVSADNTPECSPRKRSLSRPHSPESRQYFQPLPTHIAYDLKNVLRMTEIKTDIGYARAFVRLALERKLLHKHIKTILNNTTLLQKLYRGYAFLRCDDEKEQFLYHILSLNTAEFRCFTNTFTKTEMRYRVVLVTSGSRSLASCSLWFQLAGSLGTTLPIEIKQGVQDFTFEQKNLGILSTLRIGQKQTPGGHSTLSKWFLGHVMVRSEVTGQTYRFNCGRWFGRGVDDGSLERLLVAEVLPQVDPDTNATSQLSNSLGHGRSSSKARSRSPPHGRSSSMPRPESYGTKSKARLIEIQQELGEAVNAIVKHFYSGQEARRELTQLLCAPDKGLVSVMISVFMFGRQDSMWSGRFFKQNYPWDYVEKVCFWFHDLIRMEDAKRLTREQRSLIAYACRLVRRISSFSTLGKDGKFQLFVIITIRDHTLSGLLSLMAWTPVTSQLYDEPSFLRTPHYLSYISKLLSSLNEFQFNLESSLTYDIDQSK</sequence>
<evidence type="ECO:0000313" key="5">
    <source>
        <dbReference type="EMBL" id="MFH4974463.1"/>
    </source>
</evidence>
<dbReference type="CDD" id="cd17678">
    <property type="entry name" value="RUN2_DENND5"/>
    <property type="match status" value="1"/>
</dbReference>